<dbReference type="AlphaFoldDB" id="A0A2I0BEZ0"/>
<dbReference type="PANTHER" id="PTHR34779">
    <property type="entry name" value="OS09G0542900 PROTEIN"/>
    <property type="match status" value="1"/>
</dbReference>
<reference evidence="2 3" key="1">
    <citation type="journal article" date="2017" name="Nature">
        <title>The Apostasia genome and the evolution of orchids.</title>
        <authorList>
            <person name="Zhang G.Q."/>
            <person name="Liu K.W."/>
            <person name="Li Z."/>
            <person name="Lohaus R."/>
            <person name="Hsiao Y.Y."/>
            <person name="Niu S.C."/>
            <person name="Wang J.Y."/>
            <person name="Lin Y.C."/>
            <person name="Xu Q."/>
            <person name="Chen L.J."/>
            <person name="Yoshida K."/>
            <person name="Fujiwara S."/>
            <person name="Wang Z.W."/>
            <person name="Zhang Y.Q."/>
            <person name="Mitsuda N."/>
            <person name="Wang M."/>
            <person name="Liu G.H."/>
            <person name="Pecoraro L."/>
            <person name="Huang H.X."/>
            <person name="Xiao X.J."/>
            <person name="Lin M."/>
            <person name="Wu X.Y."/>
            <person name="Wu W.L."/>
            <person name="Chen Y.Y."/>
            <person name="Chang S.B."/>
            <person name="Sakamoto S."/>
            <person name="Ohme-Takagi M."/>
            <person name="Yagi M."/>
            <person name="Zeng S.J."/>
            <person name="Shen C.Y."/>
            <person name="Yeh C.M."/>
            <person name="Luo Y.B."/>
            <person name="Tsai W.C."/>
            <person name="Van de Peer Y."/>
            <person name="Liu Z.J."/>
        </authorList>
    </citation>
    <scope>NUCLEOTIDE SEQUENCE [LARGE SCALE GENOMIC DNA]</scope>
    <source>
        <strain evidence="3">cv. Shenzhen</strain>
        <tissue evidence="2">Stem</tissue>
    </source>
</reference>
<evidence type="ECO:0000313" key="2">
    <source>
        <dbReference type="EMBL" id="PKA66361.1"/>
    </source>
</evidence>
<dbReference type="Proteomes" id="UP000236161">
    <property type="component" value="Unassembled WGS sequence"/>
</dbReference>
<organism evidence="2 3">
    <name type="scientific">Apostasia shenzhenica</name>
    <dbReference type="NCBI Taxonomy" id="1088818"/>
    <lineage>
        <taxon>Eukaryota</taxon>
        <taxon>Viridiplantae</taxon>
        <taxon>Streptophyta</taxon>
        <taxon>Embryophyta</taxon>
        <taxon>Tracheophyta</taxon>
        <taxon>Spermatophyta</taxon>
        <taxon>Magnoliopsida</taxon>
        <taxon>Liliopsida</taxon>
        <taxon>Asparagales</taxon>
        <taxon>Orchidaceae</taxon>
        <taxon>Apostasioideae</taxon>
        <taxon>Apostasia</taxon>
    </lineage>
</organism>
<dbReference type="EMBL" id="KZ451886">
    <property type="protein sequence ID" value="PKA66361.1"/>
    <property type="molecule type" value="Genomic_DNA"/>
</dbReference>
<dbReference type="InterPro" id="IPR038796">
    <property type="entry name" value="At1g76070-like"/>
</dbReference>
<keyword evidence="3" id="KW-1185">Reference proteome</keyword>
<dbReference type="OrthoDB" id="1926132at2759"/>
<sequence>MEPVASPKVSCLGKIKQKKKAAKAPKKPGGLAALMCGGAIGRMFRRRVGPSGSPTSCREAAEEDEAEKRFPPAQPAIGWRKEESSGQRLEDLPGGAVVPVPKQEVNLWRRRGMAQPIPLQVARR</sequence>
<feature type="compositionally biased region" description="Basic and acidic residues" evidence="1">
    <location>
        <begin position="79"/>
        <end position="91"/>
    </location>
</feature>
<gene>
    <name evidence="2" type="ORF">AXF42_Ash007058</name>
</gene>
<name>A0A2I0BEZ0_9ASPA</name>
<evidence type="ECO:0000313" key="3">
    <source>
        <dbReference type="Proteomes" id="UP000236161"/>
    </source>
</evidence>
<accession>A0A2I0BEZ0</accession>
<feature type="region of interest" description="Disordered" evidence="1">
    <location>
        <begin position="46"/>
        <end position="95"/>
    </location>
</feature>
<proteinExistence type="predicted"/>
<evidence type="ECO:0000256" key="1">
    <source>
        <dbReference type="SAM" id="MobiDB-lite"/>
    </source>
</evidence>
<dbReference type="PANTHER" id="PTHR34779:SF1">
    <property type="entry name" value="OS09G0542900 PROTEIN"/>
    <property type="match status" value="1"/>
</dbReference>
<protein>
    <submittedName>
        <fullName evidence="2">Uncharacterized protein</fullName>
    </submittedName>
</protein>